<evidence type="ECO:0000256" key="2">
    <source>
        <dbReference type="ARBA" id="ARBA00023015"/>
    </source>
</evidence>
<keyword evidence="1" id="KW-0678">Repressor</keyword>
<evidence type="ECO:0000259" key="6">
    <source>
        <dbReference type="PROSITE" id="PS50937"/>
    </source>
</evidence>
<dbReference type="Proteomes" id="UP001252875">
    <property type="component" value="Unassembled WGS sequence"/>
</dbReference>
<sequence length="271" mass="31374">MQTKELLTIGKLAKLTGIHVKALRYYDRIGILIPTYINPENGYRYYSREHIYLVDMIKLCAEISIPLKDIKDFLALDGTTIDIDSVLDTGIKLVRNKVAEFEKKLNFLEDMKKDVQRNETLRKRKAGLYLTIEPTDYWLEPFTGEIGTNDYHFALNQMFKRVTELGLEAIYEGGIALKVNNQQTESFIFLTLEENSQNKQYDNVLHLPQTRYLTKITETADIHEVYRSSSGLAASKEEIILFELEMYAQQSAEIEQTFEVRMPVKIHDSVS</sequence>
<dbReference type="InterPro" id="IPR009061">
    <property type="entry name" value="DNA-bd_dom_put_sf"/>
</dbReference>
<feature type="coiled-coil region" evidence="5">
    <location>
        <begin position="91"/>
        <end position="118"/>
    </location>
</feature>
<dbReference type="SMART" id="SM00422">
    <property type="entry name" value="HTH_MERR"/>
    <property type="match status" value="1"/>
</dbReference>
<evidence type="ECO:0000313" key="7">
    <source>
        <dbReference type="EMBL" id="MDT2601821.1"/>
    </source>
</evidence>
<reference evidence="7 8" key="1">
    <citation type="submission" date="2023-03" db="EMBL/GenBank/DDBJ databases">
        <authorList>
            <person name="Shen W."/>
            <person name="Cai J."/>
        </authorList>
    </citation>
    <scope>NUCLEOTIDE SEQUENCE [LARGE SCALE GENOMIC DNA]</scope>
    <source>
        <strain evidence="7 8">D6-4</strain>
    </source>
</reference>
<evidence type="ECO:0000313" key="8">
    <source>
        <dbReference type="Proteomes" id="UP001252875"/>
    </source>
</evidence>
<accession>A0ABU3F4H6</accession>
<dbReference type="EMBL" id="JARPYI010000013">
    <property type="protein sequence ID" value="MDT2601821.1"/>
    <property type="molecule type" value="Genomic_DNA"/>
</dbReference>
<dbReference type="PANTHER" id="PTHR30204:SF69">
    <property type="entry name" value="MERR-FAMILY TRANSCRIPTIONAL REGULATOR"/>
    <property type="match status" value="1"/>
</dbReference>
<name>A0ABU3F4H6_9ENTE</name>
<dbReference type="InterPro" id="IPR000551">
    <property type="entry name" value="MerR-type_HTH_dom"/>
</dbReference>
<dbReference type="SUPFAM" id="SSF46955">
    <property type="entry name" value="Putative DNA-binding domain"/>
    <property type="match status" value="1"/>
</dbReference>
<keyword evidence="8" id="KW-1185">Reference proteome</keyword>
<evidence type="ECO:0000256" key="1">
    <source>
        <dbReference type="ARBA" id="ARBA00022491"/>
    </source>
</evidence>
<evidence type="ECO:0000256" key="5">
    <source>
        <dbReference type="SAM" id="Coils"/>
    </source>
</evidence>
<proteinExistence type="predicted"/>
<keyword evidence="5" id="KW-0175">Coiled coil</keyword>
<gene>
    <name evidence="7" type="ORF">P7D85_18735</name>
</gene>
<dbReference type="Gene3D" id="1.10.1660.10">
    <property type="match status" value="1"/>
</dbReference>
<dbReference type="PANTHER" id="PTHR30204">
    <property type="entry name" value="REDOX-CYCLING DRUG-SENSING TRANSCRIPTIONAL ACTIVATOR SOXR"/>
    <property type="match status" value="1"/>
</dbReference>
<dbReference type="Pfam" id="PF00376">
    <property type="entry name" value="MerR"/>
    <property type="match status" value="1"/>
</dbReference>
<protein>
    <submittedName>
        <fullName evidence="7">MerR family DNA-binding transcriptional regulator</fullName>
    </submittedName>
</protein>
<keyword evidence="2" id="KW-0805">Transcription regulation</keyword>
<keyword evidence="3 7" id="KW-0238">DNA-binding</keyword>
<dbReference type="PROSITE" id="PS00552">
    <property type="entry name" value="HTH_MERR_1"/>
    <property type="match status" value="1"/>
</dbReference>
<keyword evidence="4" id="KW-0804">Transcription</keyword>
<dbReference type="InterPro" id="IPR047057">
    <property type="entry name" value="MerR_fam"/>
</dbReference>
<evidence type="ECO:0000256" key="4">
    <source>
        <dbReference type="ARBA" id="ARBA00023163"/>
    </source>
</evidence>
<dbReference type="GO" id="GO:0003677">
    <property type="term" value="F:DNA binding"/>
    <property type="evidence" value="ECO:0007669"/>
    <property type="project" value="UniProtKB-KW"/>
</dbReference>
<evidence type="ECO:0000256" key="3">
    <source>
        <dbReference type="ARBA" id="ARBA00023125"/>
    </source>
</evidence>
<dbReference type="PROSITE" id="PS50937">
    <property type="entry name" value="HTH_MERR_2"/>
    <property type="match status" value="1"/>
</dbReference>
<comment type="caution">
    <text evidence="7">The sequence shown here is derived from an EMBL/GenBank/DDBJ whole genome shotgun (WGS) entry which is preliminary data.</text>
</comment>
<organism evidence="7 8">
    <name type="scientific">Enterococcus hulanensis</name>
    <dbReference type="NCBI Taxonomy" id="2559929"/>
    <lineage>
        <taxon>Bacteria</taxon>
        <taxon>Bacillati</taxon>
        <taxon>Bacillota</taxon>
        <taxon>Bacilli</taxon>
        <taxon>Lactobacillales</taxon>
        <taxon>Enterococcaceae</taxon>
        <taxon>Enterococcus</taxon>
    </lineage>
</organism>
<dbReference type="RefSeq" id="WP_311823324.1">
    <property type="nucleotide sequence ID" value="NZ_JARPYF010000013.1"/>
</dbReference>
<feature type="domain" description="HTH merR-type" evidence="6">
    <location>
        <begin position="6"/>
        <end position="76"/>
    </location>
</feature>